<evidence type="ECO:0000313" key="6">
    <source>
        <dbReference type="EMBL" id="MTE17471.1"/>
    </source>
</evidence>
<dbReference type="Pfam" id="PF03466">
    <property type="entry name" value="LysR_substrate"/>
    <property type="match status" value="1"/>
</dbReference>
<gene>
    <name evidence="6" type="ORF">GLP40_32645</name>
</gene>
<comment type="similarity">
    <text evidence="1">Belongs to the LysR transcriptional regulatory family.</text>
</comment>
<dbReference type="Pfam" id="PF00126">
    <property type="entry name" value="HTH_1"/>
    <property type="match status" value="1"/>
</dbReference>
<dbReference type="EMBL" id="WMBB01000026">
    <property type="protein sequence ID" value="MTE17471.1"/>
    <property type="molecule type" value="Genomic_DNA"/>
</dbReference>
<dbReference type="InterPro" id="IPR036390">
    <property type="entry name" value="WH_DNA-bd_sf"/>
</dbReference>
<keyword evidence="2" id="KW-0805">Transcription regulation</keyword>
<evidence type="ECO:0000259" key="5">
    <source>
        <dbReference type="PROSITE" id="PS50931"/>
    </source>
</evidence>
<dbReference type="RefSeq" id="WP_154791887.1">
    <property type="nucleotide sequence ID" value="NZ_WMBB01000026.1"/>
</dbReference>
<keyword evidence="3" id="KW-0238">DNA-binding</keyword>
<evidence type="ECO:0000256" key="1">
    <source>
        <dbReference type="ARBA" id="ARBA00009437"/>
    </source>
</evidence>
<sequence>MAIHRPDLGFLEALVAIDDHGSLGAAARAVGMAQPNVSRAVREWERKLGLALIERSPRGSTLTAAGTVVVHWAREVLSDVDRLLDAAAALRTDQEAELTIAASMTVAECLLPSWLGEFRRHHPDVKVHLQVHNSRQVFDRLAAGECDLGFVESPAVPDRLHSVTVAADRLVAVVNPAHPWARRRRPLTVAELAATPLVTREPGSGTRSTLDIALAEYPRAEPLLELGSAAAIRTSVLGGVGPAVVSTLAVEDQLARGDLRAIPVDGLELDRTLRAVWRPPRKLAGPAGELVAEIVHARRASVSQGRV</sequence>
<dbReference type="InterPro" id="IPR005119">
    <property type="entry name" value="LysR_subst-bd"/>
</dbReference>
<dbReference type="PROSITE" id="PS50931">
    <property type="entry name" value="HTH_LYSR"/>
    <property type="match status" value="1"/>
</dbReference>
<keyword evidence="4" id="KW-0804">Transcription</keyword>
<dbReference type="PANTHER" id="PTHR30126">
    <property type="entry name" value="HTH-TYPE TRANSCRIPTIONAL REGULATOR"/>
    <property type="match status" value="1"/>
</dbReference>
<dbReference type="CDD" id="cd08420">
    <property type="entry name" value="PBP2_CysL_like"/>
    <property type="match status" value="1"/>
</dbReference>
<evidence type="ECO:0000256" key="3">
    <source>
        <dbReference type="ARBA" id="ARBA00023125"/>
    </source>
</evidence>
<dbReference type="GO" id="GO:0003700">
    <property type="term" value="F:DNA-binding transcription factor activity"/>
    <property type="evidence" value="ECO:0007669"/>
    <property type="project" value="InterPro"/>
</dbReference>
<reference evidence="6 7" key="1">
    <citation type="submission" date="2019-11" db="EMBL/GenBank/DDBJ databases">
        <title>Nocardia sp. nov. CT2-14 isolated from soil.</title>
        <authorList>
            <person name="Kanchanasin P."/>
            <person name="Tanasupawat S."/>
            <person name="Yuki M."/>
            <person name="Kudo T."/>
        </authorList>
    </citation>
    <scope>NUCLEOTIDE SEQUENCE [LARGE SCALE GENOMIC DNA]</scope>
    <source>
        <strain evidence="6 7">CT2-14</strain>
    </source>
</reference>
<dbReference type="Gene3D" id="1.10.10.10">
    <property type="entry name" value="Winged helix-like DNA-binding domain superfamily/Winged helix DNA-binding domain"/>
    <property type="match status" value="1"/>
</dbReference>
<dbReference type="SUPFAM" id="SSF53850">
    <property type="entry name" value="Periplasmic binding protein-like II"/>
    <property type="match status" value="1"/>
</dbReference>
<accession>A0A6I3L7G4</accession>
<evidence type="ECO:0000256" key="2">
    <source>
        <dbReference type="ARBA" id="ARBA00023015"/>
    </source>
</evidence>
<organism evidence="6 7">
    <name type="scientific">Nocardia aurantiaca</name>
    <dbReference type="NCBI Taxonomy" id="2675850"/>
    <lineage>
        <taxon>Bacteria</taxon>
        <taxon>Bacillati</taxon>
        <taxon>Actinomycetota</taxon>
        <taxon>Actinomycetes</taxon>
        <taxon>Mycobacteriales</taxon>
        <taxon>Nocardiaceae</taxon>
        <taxon>Nocardia</taxon>
    </lineage>
</organism>
<dbReference type="PANTHER" id="PTHR30126:SF39">
    <property type="entry name" value="HTH-TYPE TRANSCRIPTIONAL REGULATOR CYSL"/>
    <property type="match status" value="1"/>
</dbReference>
<comment type="caution">
    <text evidence="6">The sequence shown here is derived from an EMBL/GenBank/DDBJ whole genome shotgun (WGS) entry which is preliminary data.</text>
</comment>
<dbReference type="SUPFAM" id="SSF46785">
    <property type="entry name" value="Winged helix' DNA-binding domain"/>
    <property type="match status" value="1"/>
</dbReference>
<dbReference type="Gene3D" id="3.40.190.10">
    <property type="entry name" value="Periplasmic binding protein-like II"/>
    <property type="match status" value="2"/>
</dbReference>
<name>A0A6I3L7G4_9NOCA</name>
<dbReference type="InterPro" id="IPR000847">
    <property type="entry name" value="LysR_HTH_N"/>
</dbReference>
<dbReference type="InterPro" id="IPR036388">
    <property type="entry name" value="WH-like_DNA-bd_sf"/>
</dbReference>
<evidence type="ECO:0000313" key="7">
    <source>
        <dbReference type="Proteomes" id="UP000432464"/>
    </source>
</evidence>
<dbReference type="Proteomes" id="UP000432464">
    <property type="component" value="Unassembled WGS sequence"/>
</dbReference>
<feature type="domain" description="HTH lysR-type" evidence="5">
    <location>
        <begin position="6"/>
        <end position="63"/>
    </location>
</feature>
<dbReference type="GO" id="GO:0000976">
    <property type="term" value="F:transcription cis-regulatory region binding"/>
    <property type="evidence" value="ECO:0007669"/>
    <property type="project" value="TreeGrafter"/>
</dbReference>
<dbReference type="AlphaFoldDB" id="A0A6I3L7G4"/>
<proteinExistence type="inferred from homology"/>
<evidence type="ECO:0000256" key="4">
    <source>
        <dbReference type="ARBA" id="ARBA00023163"/>
    </source>
</evidence>
<protein>
    <submittedName>
        <fullName evidence="6">LysR family transcriptional regulator</fullName>
    </submittedName>
</protein>
<keyword evidence="7" id="KW-1185">Reference proteome</keyword>